<dbReference type="GO" id="GO:0016020">
    <property type="term" value="C:membrane"/>
    <property type="evidence" value="ECO:0007669"/>
    <property type="project" value="UniProtKB-SubCell"/>
</dbReference>
<keyword evidence="4" id="KW-0677">Repeat</keyword>
<evidence type="ECO:0000256" key="4">
    <source>
        <dbReference type="ARBA" id="ARBA00022737"/>
    </source>
</evidence>
<dbReference type="InterPro" id="IPR007603">
    <property type="entry name" value="Choline_transptr-like"/>
</dbReference>
<feature type="transmembrane region" description="Helical" evidence="7">
    <location>
        <begin position="108"/>
        <end position="132"/>
    </location>
</feature>
<evidence type="ECO:0000256" key="2">
    <source>
        <dbReference type="ARBA" id="ARBA00007168"/>
    </source>
</evidence>
<dbReference type="InterPro" id="IPR011990">
    <property type="entry name" value="TPR-like_helical_dom_sf"/>
</dbReference>
<keyword evidence="6 7" id="KW-0472">Membrane</keyword>
<dbReference type="NCBIfam" id="TIGR00756">
    <property type="entry name" value="PPR"/>
    <property type="match status" value="1"/>
</dbReference>
<comment type="similarity">
    <text evidence="2">Belongs to the CTL (choline transporter-like) family.</text>
</comment>
<sequence length="202" mass="22286">MSPPPANHLNPPLSPPPTHSVFAASPQPSLITLNSRAYTDCISLFLFLLHLVADVGSSFFSITLALAWQKAVREWPLFMVHFILWSSFVMSLSAGILLICFQKPATKGIGVCFIAFAIGNGLYACWVTTAIIDCLCKINKSMEGEYVMKEMVKFGGPPDIAICKALTNGYYKEMDINRAELLLGFFAGNFKSSILKVTMHLW</sequence>
<dbReference type="Gene3D" id="1.25.40.10">
    <property type="entry name" value="Tetratricopeptide repeat domain"/>
    <property type="match status" value="1"/>
</dbReference>
<evidence type="ECO:0000256" key="1">
    <source>
        <dbReference type="ARBA" id="ARBA00004141"/>
    </source>
</evidence>
<feature type="transmembrane region" description="Helical" evidence="7">
    <location>
        <begin position="44"/>
        <end position="68"/>
    </location>
</feature>
<name>A0A8J4R3X1_9ROSI</name>
<evidence type="ECO:0000313" key="9">
    <source>
        <dbReference type="Proteomes" id="UP000737018"/>
    </source>
</evidence>
<dbReference type="AlphaFoldDB" id="A0A8J4R3X1"/>
<dbReference type="InterPro" id="IPR002885">
    <property type="entry name" value="PPR_rpt"/>
</dbReference>
<accession>A0A8J4R3X1</accession>
<dbReference type="OrthoDB" id="44736at2759"/>
<protein>
    <submittedName>
        <fullName evidence="8">Uncharacterized protein</fullName>
    </submittedName>
</protein>
<organism evidence="8 9">
    <name type="scientific">Castanea mollissima</name>
    <name type="common">Chinese chestnut</name>
    <dbReference type="NCBI Taxonomy" id="60419"/>
    <lineage>
        <taxon>Eukaryota</taxon>
        <taxon>Viridiplantae</taxon>
        <taxon>Streptophyta</taxon>
        <taxon>Embryophyta</taxon>
        <taxon>Tracheophyta</taxon>
        <taxon>Spermatophyta</taxon>
        <taxon>Magnoliopsida</taxon>
        <taxon>eudicotyledons</taxon>
        <taxon>Gunneridae</taxon>
        <taxon>Pentapetalae</taxon>
        <taxon>rosids</taxon>
        <taxon>fabids</taxon>
        <taxon>Fagales</taxon>
        <taxon>Fagaceae</taxon>
        <taxon>Castanea</taxon>
    </lineage>
</organism>
<dbReference type="PANTHER" id="PTHR12385">
    <property type="entry name" value="CHOLINE TRANSPORTER-LIKE (SLC FAMILY 44)"/>
    <property type="match status" value="1"/>
</dbReference>
<feature type="transmembrane region" description="Helical" evidence="7">
    <location>
        <begin position="80"/>
        <end position="101"/>
    </location>
</feature>
<keyword evidence="5 7" id="KW-1133">Transmembrane helix</keyword>
<comment type="subcellular location">
    <subcellularLocation>
        <location evidence="1">Membrane</location>
        <topology evidence="1">Multi-pass membrane protein</topology>
    </subcellularLocation>
</comment>
<keyword evidence="9" id="KW-1185">Reference proteome</keyword>
<evidence type="ECO:0000256" key="3">
    <source>
        <dbReference type="ARBA" id="ARBA00022692"/>
    </source>
</evidence>
<gene>
    <name evidence="8" type="ORF">CMV_010493</name>
</gene>
<dbReference type="GO" id="GO:0022857">
    <property type="term" value="F:transmembrane transporter activity"/>
    <property type="evidence" value="ECO:0007669"/>
    <property type="project" value="InterPro"/>
</dbReference>
<dbReference type="EMBL" id="JRKL02001215">
    <property type="protein sequence ID" value="KAF3965316.1"/>
    <property type="molecule type" value="Genomic_DNA"/>
</dbReference>
<dbReference type="Proteomes" id="UP000737018">
    <property type="component" value="Unassembled WGS sequence"/>
</dbReference>
<evidence type="ECO:0000313" key="8">
    <source>
        <dbReference type="EMBL" id="KAF3965316.1"/>
    </source>
</evidence>
<evidence type="ECO:0000256" key="7">
    <source>
        <dbReference type="SAM" id="Phobius"/>
    </source>
</evidence>
<reference evidence="8" key="1">
    <citation type="submission" date="2020-03" db="EMBL/GenBank/DDBJ databases">
        <title>Castanea mollissima Vanexum genome sequencing.</title>
        <authorList>
            <person name="Staton M."/>
        </authorList>
    </citation>
    <scope>NUCLEOTIDE SEQUENCE</scope>
    <source>
        <tissue evidence="8">Leaf</tissue>
    </source>
</reference>
<evidence type="ECO:0000256" key="5">
    <source>
        <dbReference type="ARBA" id="ARBA00022989"/>
    </source>
</evidence>
<evidence type="ECO:0000256" key="6">
    <source>
        <dbReference type="ARBA" id="ARBA00023136"/>
    </source>
</evidence>
<keyword evidence="3 7" id="KW-0812">Transmembrane</keyword>
<proteinExistence type="inferred from homology"/>
<comment type="caution">
    <text evidence="8">The sequence shown here is derived from an EMBL/GenBank/DDBJ whole genome shotgun (WGS) entry which is preliminary data.</text>
</comment>
<dbReference type="PANTHER" id="PTHR12385:SF93">
    <property type="entry name" value="CHOLINE TRANSPORTER-LIKE PROTEIN"/>
    <property type="match status" value="1"/>
</dbReference>